<feature type="compositionally biased region" description="Basic and acidic residues" evidence="7">
    <location>
        <begin position="22"/>
        <end position="51"/>
    </location>
</feature>
<evidence type="ECO:0000313" key="9">
    <source>
        <dbReference type="EMBL" id="OHT15645.1"/>
    </source>
</evidence>
<dbReference type="InterPro" id="IPR005635">
    <property type="entry name" value="Inner_centromere_prot_ARK-bd"/>
</dbReference>
<keyword evidence="5" id="KW-0206">Cytoskeleton</keyword>
<evidence type="ECO:0000256" key="1">
    <source>
        <dbReference type="ARBA" id="ARBA00004123"/>
    </source>
</evidence>
<feature type="compositionally biased region" description="Polar residues" evidence="7">
    <location>
        <begin position="109"/>
        <end position="120"/>
    </location>
</feature>
<organism evidence="9 10">
    <name type="scientific">Tritrichomonas foetus</name>
    <dbReference type="NCBI Taxonomy" id="1144522"/>
    <lineage>
        <taxon>Eukaryota</taxon>
        <taxon>Metamonada</taxon>
        <taxon>Parabasalia</taxon>
        <taxon>Tritrichomonadida</taxon>
        <taxon>Tritrichomonadidae</taxon>
        <taxon>Tritrichomonas</taxon>
    </lineage>
</organism>
<sequence length="309" mass="35359">MIENILDAAQRIKNEGAAAEDDLNRQSNPDKEMISEGEEKIDQIHQTEQKEQSFQVSHSICSSSEELCAFPRADFLHLDFENQSSNNDFSDDESKSDDKQTSTTDSSENENISNTLRHGQTNTFNNNIVNDINHKKTFNSCNCVCNNTNNSNSHLKNHQKNDNEISFKKIENDNQNISFTKSCQTKNDNHNTSTKTKLKPISTNYSDLVRNSTDFLRNIITSLQIQNDPYELSDWEDEDAMKPMDLDLDAEIVNGKTIPAWACGKQLSMAMARQNQTDGDRIFQELPRRVNIVDLFGTNVFSYYQRVRH</sequence>
<protein>
    <recommendedName>
        <fullName evidence="8">Inner centromere protein ARK-binding domain-containing protein</fullName>
    </recommendedName>
</protein>
<keyword evidence="10" id="KW-1185">Reference proteome</keyword>
<dbReference type="GeneID" id="94832267"/>
<evidence type="ECO:0000256" key="7">
    <source>
        <dbReference type="SAM" id="MobiDB-lite"/>
    </source>
</evidence>
<evidence type="ECO:0000256" key="2">
    <source>
        <dbReference type="ARBA" id="ARBA00004186"/>
    </source>
</evidence>
<feature type="domain" description="Inner centromere protein ARK-binding" evidence="8">
    <location>
        <begin position="233"/>
        <end position="292"/>
    </location>
</feature>
<evidence type="ECO:0000256" key="6">
    <source>
        <dbReference type="ARBA" id="ARBA00023242"/>
    </source>
</evidence>
<name>A0A1J4L186_9EUKA</name>
<evidence type="ECO:0000259" key="8">
    <source>
        <dbReference type="Pfam" id="PF03941"/>
    </source>
</evidence>
<comment type="caution">
    <text evidence="9">The sequence shown here is derived from an EMBL/GenBank/DDBJ whole genome shotgun (WGS) entry which is preliminary data.</text>
</comment>
<dbReference type="Proteomes" id="UP000179807">
    <property type="component" value="Unassembled WGS sequence"/>
</dbReference>
<dbReference type="Pfam" id="PF03941">
    <property type="entry name" value="INCENP_ARK-bind"/>
    <property type="match status" value="1"/>
</dbReference>
<comment type="subcellular location">
    <subcellularLocation>
        <location evidence="2">Cytoplasm</location>
        <location evidence="2">Cytoskeleton</location>
        <location evidence="2">Spindle</location>
    </subcellularLocation>
    <subcellularLocation>
        <location evidence="1">Nucleus</location>
    </subcellularLocation>
</comment>
<keyword evidence="6" id="KW-0539">Nucleus</keyword>
<dbReference type="RefSeq" id="XP_068368781.1">
    <property type="nucleotide sequence ID" value="XM_068497563.1"/>
</dbReference>
<keyword evidence="4" id="KW-0963">Cytoplasm</keyword>
<comment type="similarity">
    <text evidence="3">Belongs to the INCENP family.</text>
</comment>
<feature type="region of interest" description="Disordered" evidence="7">
    <location>
        <begin position="85"/>
        <end position="123"/>
    </location>
</feature>
<dbReference type="GO" id="GO:0005819">
    <property type="term" value="C:spindle"/>
    <property type="evidence" value="ECO:0007669"/>
    <property type="project" value="UniProtKB-SubCell"/>
</dbReference>
<evidence type="ECO:0000256" key="3">
    <source>
        <dbReference type="ARBA" id="ARBA00010042"/>
    </source>
</evidence>
<dbReference type="AlphaFoldDB" id="A0A1J4L186"/>
<gene>
    <name evidence="9" type="ORF">TRFO_14023</name>
</gene>
<reference evidence="9" key="1">
    <citation type="submission" date="2016-10" db="EMBL/GenBank/DDBJ databases">
        <authorList>
            <person name="Benchimol M."/>
            <person name="Almeida L.G."/>
            <person name="Vasconcelos A.T."/>
            <person name="Perreira-Neves A."/>
            <person name="Rosa I.A."/>
            <person name="Tasca T."/>
            <person name="Bogo M.R."/>
            <person name="de Souza W."/>
        </authorList>
    </citation>
    <scope>NUCLEOTIDE SEQUENCE [LARGE SCALE GENOMIC DNA]</scope>
    <source>
        <strain evidence="9">K</strain>
    </source>
</reference>
<dbReference type="VEuPathDB" id="TrichDB:TRFO_14023"/>
<evidence type="ECO:0000256" key="4">
    <source>
        <dbReference type="ARBA" id="ARBA00022490"/>
    </source>
</evidence>
<evidence type="ECO:0000256" key="5">
    <source>
        <dbReference type="ARBA" id="ARBA00023212"/>
    </source>
</evidence>
<evidence type="ECO:0000313" key="10">
    <source>
        <dbReference type="Proteomes" id="UP000179807"/>
    </source>
</evidence>
<dbReference type="EMBL" id="MLAK01000207">
    <property type="protein sequence ID" value="OHT15645.1"/>
    <property type="molecule type" value="Genomic_DNA"/>
</dbReference>
<accession>A0A1J4L186</accession>
<dbReference type="GO" id="GO:0005634">
    <property type="term" value="C:nucleus"/>
    <property type="evidence" value="ECO:0007669"/>
    <property type="project" value="UniProtKB-SubCell"/>
</dbReference>
<feature type="region of interest" description="Disordered" evidence="7">
    <location>
        <begin position="13"/>
        <end position="51"/>
    </location>
</feature>
<proteinExistence type="inferred from homology"/>